<evidence type="ECO:0000256" key="2">
    <source>
        <dbReference type="ARBA" id="ARBA00023136"/>
    </source>
</evidence>
<evidence type="ECO:0000259" key="4">
    <source>
        <dbReference type="PROSITE" id="PS51778"/>
    </source>
</evidence>
<dbReference type="GO" id="GO:0016020">
    <property type="term" value="C:membrane"/>
    <property type="evidence" value="ECO:0007669"/>
    <property type="project" value="UniProtKB-SubCell"/>
</dbReference>
<dbReference type="AlphaFoldDB" id="A0A6U3QAF8"/>
<evidence type="ECO:0000256" key="1">
    <source>
        <dbReference type="ARBA" id="ARBA00004370"/>
    </source>
</evidence>
<dbReference type="PANTHER" id="PTHR47666">
    <property type="entry name" value="PROTEIN VASCULAR ASSOCIATED DEATH 1, CHLOROPLASTIC"/>
    <property type="match status" value="1"/>
</dbReference>
<feature type="region of interest" description="Disordered" evidence="3">
    <location>
        <begin position="159"/>
        <end position="178"/>
    </location>
</feature>
<comment type="subcellular location">
    <subcellularLocation>
        <location evidence="1">Membrane</location>
    </subcellularLocation>
</comment>
<reference evidence="5" key="1">
    <citation type="submission" date="2021-01" db="EMBL/GenBank/DDBJ databases">
        <authorList>
            <person name="Corre E."/>
            <person name="Pelletier E."/>
            <person name="Niang G."/>
            <person name="Scheremetjew M."/>
            <person name="Finn R."/>
            <person name="Kale V."/>
            <person name="Holt S."/>
            <person name="Cochrane G."/>
            <person name="Meng A."/>
            <person name="Brown T."/>
            <person name="Cohen L."/>
        </authorList>
    </citation>
    <scope>NUCLEOTIDE SEQUENCE</scope>
    <source>
        <strain evidence="5">Pop2</strain>
    </source>
</reference>
<accession>A0A6U3QAF8</accession>
<dbReference type="PROSITE" id="PS51778">
    <property type="entry name" value="VAST"/>
    <property type="match status" value="1"/>
</dbReference>
<feature type="domain" description="VASt" evidence="4">
    <location>
        <begin position="215"/>
        <end position="386"/>
    </location>
</feature>
<keyword evidence="2" id="KW-0472">Membrane</keyword>
<dbReference type="InterPro" id="IPR031968">
    <property type="entry name" value="VASt"/>
</dbReference>
<dbReference type="Pfam" id="PF16016">
    <property type="entry name" value="VASt"/>
    <property type="match status" value="1"/>
</dbReference>
<proteinExistence type="predicted"/>
<dbReference type="PANTHER" id="PTHR47666:SF1">
    <property type="entry name" value="PROTEIN VASCULAR ASSOCIATED DEATH 1, CHLOROPLASTIC"/>
    <property type="match status" value="1"/>
</dbReference>
<evidence type="ECO:0000256" key="3">
    <source>
        <dbReference type="SAM" id="MobiDB-lite"/>
    </source>
</evidence>
<name>A0A6U3QAF8_9STRA</name>
<gene>
    <name evidence="5" type="ORF">DBRI1063_LOCUS6263</name>
</gene>
<dbReference type="EMBL" id="HBGN01009786">
    <property type="protein sequence ID" value="CAD9321011.1"/>
    <property type="molecule type" value="Transcribed_RNA"/>
</dbReference>
<sequence>MSTDAFGDKLGTFRGMYPCSYLLEDGHLAVGSKSVGYRCNSTSCARMIMIALNDIGSVNGVGATGLIISTTSGEDYVFKGFAGRDAVMKLVNDEKNKTLRGAPSTFTKSYATRVQHLRRSSFPTIPVNALPMGEFEKDDMQETLDIMKDMTKAVEQNKAIVENERSGKSERPPPDVRKSVTTKSMRFFAAVMKNRTDKDLDKAWAKLKTEKNKTYPTVVLSGIKLNYTIDEFYNIFWSHGATHPQEDYKRDVQGDKDLTTTDWIDTGDKFTLSRTQDYQHPNDAPVGPPMAHSVTEQTLQKYGSHGLVITNSTTVEGIPMADCFVMEDRILASKTNGGILITVDMGLNFVKRTVFRGVIEKAAKGGSKKSWKAFFKWIESLPDYPK</sequence>
<feature type="compositionally biased region" description="Basic and acidic residues" evidence="3">
    <location>
        <begin position="161"/>
        <end position="178"/>
    </location>
</feature>
<organism evidence="5">
    <name type="scientific">Ditylum brightwellii</name>
    <dbReference type="NCBI Taxonomy" id="49249"/>
    <lineage>
        <taxon>Eukaryota</taxon>
        <taxon>Sar</taxon>
        <taxon>Stramenopiles</taxon>
        <taxon>Ochrophyta</taxon>
        <taxon>Bacillariophyta</taxon>
        <taxon>Mediophyceae</taxon>
        <taxon>Lithodesmiophycidae</taxon>
        <taxon>Lithodesmiales</taxon>
        <taxon>Lithodesmiaceae</taxon>
        <taxon>Ditylum</taxon>
    </lineage>
</organism>
<evidence type="ECO:0000313" key="5">
    <source>
        <dbReference type="EMBL" id="CAD9321011.1"/>
    </source>
</evidence>
<protein>
    <recommendedName>
        <fullName evidence="4">VASt domain-containing protein</fullName>
    </recommendedName>
</protein>